<dbReference type="AlphaFoldDB" id="A0AAD9H2D9"/>
<name>A0AAD9H2D9_9PEZI</name>
<accession>A0AAD9H2D9</accession>
<dbReference type="Proteomes" id="UP001232148">
    <property type="component" value="Unassembled WGS sequence"/>
</dbReference>
<feature type="region of interest" description="Disordered" evidence="1">
    <location>
        <begin position="51"/>
        <end position="138"/>
    </location>
</feature>
<reference evidence="2" key="1">
    <citation type="submission" date="2021-06" db="EMBL/GenBank/DDBJ databases">
        <title>Comparative genomics, transcriptomics and evolutionary studies reveal genomic signatures of adaptation to plant cell wall in hemibiotrophic fungi.</title>
        <authorList>
            <consortium name="DOE Joint Genome Institute"/>
            <person name="Baroncelli R."/>
            <person name="Diaz J.F."/>
            <person name="Benocci T."/>
            <person name="Peng M."/>
            <person name="Battaglia E."/>
            <person name="Haridas S."/>
            <person name="Andreopoulos W."/>
            <person name="Labutti K."/>
            <person name="Pangilinan J."/>
            <person name="Floch G.L."/>
            <person name="Makela M.R."/>
            <person name="Henrissat B."/>
            <person name="Grigoriev I.V."/>
            <person name="Crouch J.A."/>
            <person name="De Vries R.P."/>
            <person name="Sukno S.A."/>
            <person name="Thon M.R."/>
        </authorList>
    </citation>
    <scope>NUCLEOTIDE SEQUENCE</scope>
    <source>
        <strain evidence="2">MAFF235873</strain>
    </source>
</reference>
<keyword evidence="3" id="KW-1185">Reference proteome</keyword>
<proteinExistence type="predicted"/>
<comment type="caution">
    <text evidence="2">The sequence shown here is derived from an EMBL/GenBank/DDBJ whole genome shotgun (WGS) entry which is preliminary data.</text>
</comment>
<protein>
    <submittedName>
        <fullName evidence="2">Uncharacterized protein</fullName>
    </submittedName>
</protein>
<feature type="compositionally biased region" description="Polar residues" evidence="1">
    <location>
        <begin position="71"/>
        <end position="83"/>
    </location>
</feature>
<dbReference type="EMBL" id="MU843168">
    <property type="protein sequence ID" value="KAK2020813.1"/>
    <property type="molecule type" value="Genomic_DNA"/>
</dbReference>
<gene>
    <name evidence="2" type="ORF">LX32DRAFT_647027</name>
</gene>
<evidence type="ECO:0000256" key="1">
    <source>
        <dbReference type="SAM" id="MobiDB-lite"/>
    </source>
</evidence>
<sequence length="153" mass="16803">MDGLAWLSFPPSYIFCSMQLAGLAAGNGRRDTDPAIHWVCPRTNRTVIGDSRCPGKRKIEDRGTENRASPGVQTSACTLSDTRATPEGPPSWSPLIHSRRDSVHRYRTPRGVDSTAELRREDGPACQRTDVTGARGSMNKARLRQSCQHAVTL</sequence>
<organism evidence="2 3">
    <name type="scientific">Colletotrichum zoysiae</name>
    <dbReference type="NCBI Taxonomy" id="1216348"/>
    <lineage>
        <taxon>Eukaryota</taxon>
        <taxon>Fungi</taxon>
        <taxon>Dikarya</taxon>
        <taxon>Ascomycota</taxon>
        <taxon>Pezizomycotina</taxon>
        <taxon>Sordariomycetes</taxon>
        <taxon>Hypocreomycetidae</taxon>
        <taxon>Glomerellales</taxon>
        <taxon>Glomerellaceae</taxon>
        <taxon>Colletotrichum</taxon>
        <taxon>Colletotrichum graminicola species complex</taxon>
    </lineage>
</organism>
<evidence type="ECO:0000313" key="2">
    <source>
        <dbReference type="EMBL" id="KAK2020813.1"/>
    </source>
</evidence>
<evidence type="ECO:0000313" key="3">
    <source>
        <dbReference type="Proteomes" id="UP001232148"/>
    </source>
</evidence>